<reference evidence="3" key="1">
    <citation type="journal article" date="2019" name="Nat. Commun.">
        <title>The genome of broomcorn millet.</title>
        <authorList>
            <person name="Zou C."/>
            <person name="Miki D."/>
            <person name="Li D."/>
            <person name="Tang Q."/>
            <person name="Xiao L."/>
            <person name="Rajput S."/>
            <person name="Deng P."/>
            <person name="Jia W."/>
            <person name="Huang R."/>
            <person name="Zhang M."/>
            <person name="Sun Y."/>
            <person name="Hu J."/>
            <person name="Fu X."/>
            <person name="Schnable P.S."/>
            <person name="Li F."/>
            <person name="Zhang H."/>
            <person name="Feng B."/>
            <person name="Zhu X."/>
            <person name="Liu R."/>
            <person name="Schnable J.C."/>
            <person name="Zhu J.-K."/>
            <person name="Zhang H."/>
        </authorList>
    </citation>
    <scope>NUCLEOTIDE SEQUENCE [LARGE SCALE GENOMIC DNA]</scope>
</reference>
<name>A0A3L6SWV1_PANMI</name>
<evidence type="ECO:0000313" key="2">
    <source>
        <dbReference type="EMBL" id="RLN28909.1"/>
    </source>
</evidence>
<dbReference type="AlphaFoldDB" id="A0A3L6SWV1"/>
<evidence type="ECO:0000313" key="3">
    <source>
        <dbReference type="Proteomes" id="UP000275267"/>
    </source>
</evidence>
<dbReference type="InterPro" id="IPR055305">
    <property type="entry name" value="GG3-like"/>
</dbReference>
<gene>
    <name evidence="2" type="ORF">C2845_PM05G29240</name>
</gene>
<dbReference type="PANTHER" id="PTHR32378:SF10">
    <property type="entry name" value="GUANINE NUCLEOTIDE-BINDING PROTEIN SUBUNIT GAMMA 3"/>
    <property type="match status" value="1"/>
</dbReference>
<dbReference type="Proteomes" id="UP000275267">
    <property type="component" value="Unassembled WGS sequence"/>
</dbReference>
<dbReference type="EMBL" id="PQIB02000003">
    <property type="protein sequence ID" value="RLN28909.1"/>
    <property type="molecule type" value="Genomic_DNA"/>
</dbReference>
<sequence length="158" mass="17259">MAPVGVQVESAVSAQPRRQARGQPDACLVGASEAAEDGGGAAAQLPRSQPRYPDLCGRRWLQLKVQILNREVGFLEVRGKEIYRIEISNSFLWLKRAKVAKLRQEGSSKYKIELSIGYGSLLTALTPTITFVMSGSFFAKANEPPQATQPYTHAALAR</sequence>
<comment type="caution">
    <text evidence="2">The sequence shown here is derived from an EMBL/GenBank/DDBJ whole genome shotgun (WGS) entry which is preliminary data.</text>
</comment>
<proteinExistence type="predicted"/>
<feature type="region of interest" description="Disordered" evidence="1">
    <location>
        <begin position="1"/>
        <end position="23"/>
    </location>
</feature>
<dbReference type="OrthoDB" id="784350at2759"/>
<organism evidence="2 3">
    <name type="scientific">Panicum miliaceum</name>
    <name type="common">Proso millet</name>
    <name type="synonym">Broomcorn millet</name>
    <dbReference type="NCBI Taxonomy" id="4540"/>
    <lineage>
        <taxon>Eukaryota</taxon>
        <taxon>Viridiplantae</taxon>
        <taxon>Streptophyta</taxon>
        <taxon>Embryophyta</taxon>
        <taxon>Tracheophyta</taxon>
        <taxon>Spermatophyta</taxon>
        <taxon>Magnoliopsida</taxon>
        <taxon>Liliopsida</taxon>
        <taxon>Poales</taxon>
        <taxon>Poaceae</taxon>
        <taxon>PACMAD clade</taxon>
        <taxon>Panicoideae</taxon>
        <taxon>Panicodae</taxon>
        <taxon>Paniceae</taxon>
        <taxon>Panicinae</taxon>
        <taxon>Panicum</taxon>
        <taxon>Panicum sect. Panicum</taxon>
    </lineage>
</organism>
<keyword evidence="3" id="KW-1185">Reference proteome</keyword>
<evidence type="ECO:0000256" key="1">
    <source>
        <dbReference type="SAM" id="MobiDB-lite"/>
    </source>
</evidence>
<dbReference type="PANTHER" id="PTHR32378">
    <property type="entry name" value="GUANINE NUCLEOTIDE-BINDING PROTEIN SUBUNIT GAMMA 3"/>
    <property type="match status" value="1"/>
</dbReference>
<accession>A0A3L6SWV1</accession>
<protein>
    <submittedName>
        <fullName evidence="2">Uncharacterized protein</fullName>
    </submittedName>
</protein>